<dbReference type="AlphaFoldDB" id="A0A2J7ZTQ1"/>
<keyword evidence="2" id="KW-0812">Transmembrane</keyword>
<feature type="region of interest" description="Disordered" evidence="1">
    <location>
        <begin position="300"/>
        <end position="377"/>
    </location>
</feature>
<evidence type="ECO:0000313" key="4">
    <source>
        <dbReference type="Proteomes" id="UP000236333"/>
    </source>
</evidence>
<keyword evidence="4" id="KW-1185">Reference proteome</keyword>
<dbReference type="OrthoDB" id="3340520at2759"/>
<comment type="caution">
    <text evidence="3">The sequence shown here is derived from an EMBL/GenBank/DDBJ whole genome shotgun (WGS) entry which is preliminary data.</text>
</comment>
<organism evidence="3 4">
    <name type="scientific">Tetrabaena socialis</name>
    <dbReference type="NCBI Taxonomy" id="47790"/>
    <lineage>
        <taxon>Eukaryota</taxon>
        <taxon>Viridiplantae</taxon>
        <taxon>Chlorophyta</taxon>
        <taxon>core chlorophytes</taxon>
        <taxon>Chlorophyceae</taxon>
        <taxon>CS clade</taxon>
        <taxon>Chlamydomonadales</taxon>
        <taxon>Tetrabaenaceae</taxon>
        <taxon>Tetrabaena</taxon>
    </lineage>
</organism>
<protein>
    <submittedName>
        <fullName evidence="3">Uncharacterized protein</fullName>
    </submittedName>
</protein>
<dbReference type="PANTHER" id="PTHR33973:SF4">
    <property type="entry name" value="OS07G0153300 PROTEIN"/>
    <property type="match status" value="1"/>
</dbReference>
<dbReference type="Pfam" id="PF07103">
    <property type="entry name" value="DUF1365"/>
    <property type="match status" value="1"/>
</dbReference>
<dbReference type="Proteomes" id="UP000236333">
    <property type="component" value="Unassembled WGS sequence"/>
</dbReference>
<accession>A0A2J7ZTQ1</accession>
<feature type="region of interest" description="Disordered" evidence="1">
    <location>
        <begin position="1"/>
        <end position="42"/>
    </location>
</feature>
<feature type="compositionally biased region" description="Low complexity" evidence="1">
    <location>
        <begin position="18"/>
        <end position="28"/>
    </location>
</feature>
<keyword evidence="2" id="KW-0472">Membrane</keyword>
<sequence length="377" mass="41045">MSGRAVPSNATHGLQYMQQQQQQQLQQQQHHHHHHQQQGTWRCKVARKSVRAVARPGDWQLVAQALNLLGCVVYYAIAAVLSLPSLLLFYIGARRARGDGDPLSSATFYEGHTLHIRRAPKYNKFRYAVRVAVVDLEAPPAWFKAQAADHLTPGEARKFAGTEGPVRLLTDPMAAGYVQNPISVYYCYARSGDGGAGRLQRCIAEVTNTPWNERVRFVFDPSGQSVQKALHVSPFMDMQNTWCAGGLFFCVGYPLRSLELPSAPSSVTPLLSDTLMMVHCSEGCHWKSVTRCAGWPGAAAAAGSLDPASTPAPAPEASGWDSEGAGLPVAGSSRSEAARFQMATAGGSGSSERAQRSWAGRRGQPEYASWRRQLAQE</sequence>
<name>A0A2J7ZTQ1_9CHLO</name>
<proteinExistence type="predicted"/>
<dbReference type="EMBL" id="PGGS01000480">
    <property type="protein sequence ID" value="PNH03649.1"/>
    <property type="molecule type" value="Genomic_DNA"/>
</dbReference>
<reference evidence="3 4" key="1">
    <citation type="journal article" date="2017" name="Mol. Biol. Evol.">
        <title>The 4-celled Tetrabaena socialis nuclear genome reveals the essential components for genetic control of cell number at the origin of multicellularity in the volvocine lineage.</title>
        <authorList>
            <person name="Featherston J."/>
            <person name="Arakaki Y."/>
            <person name="Hanschen E.R."/>
            <person name="Ferris P.J."/>
            <person name="Michod R.E."/>
            <person name="Olson B.J.S.C."/>
            <person name="Nozaki H."/>
            <person name="Durand P.M."/>
        </authorList>
    </citation>
    <scope>NUCLEOTIDE SEQUENCE [LARGE SCALE GENOMIC DNA]</scope>
    <source>
        <strain evidence="3 4">NIES-571</strain>
    </source>
</reference>
<evidence type="ECO:0000256" key="1">
    <source>
        <dbReference type="SAM" id="MobiDB-lite"/>
    </source>
</evidence>
<gene>
    <name evidence="3" type="ORF">TSOC_010276</name>
</gene>
<feature type="transmembrane region" description="Helical" evidence="2">
    <location>
        <begin position="72"/>
        <end position="91"/>
    </location>
</feature>
<dbReference type="InterPro" id="IPR010775">
    <property type="entry name" value="DUF1365"/>
</dbReference>
<keyword evidence="2" id="KW-1133">Transmembrane helix</keyword>
<evidence type="ECO:0000256" key="2">
    <source>
        <dbReference type="SAM" id="Phobius"/>
    </source>
</evidence>
<feature type="compositionally biased region" description="Low complexity" evidence="1">
    <location>
        <begin position="300"/>
        <end position="318"/>
    </location>
</feature>
<evidence type="ECO:0000313" key="3">
    <source>
        <dbReference type="EMBL" id="PNH03649.1"/>
    </source>
</evidence>
<dbReference type="PANTHER" id="PTHR33973">
    <property type="entry name" value="OS07G0153300 PROTEIN"/>
    <property type="match status" value="1"/>
</dbReference>